<proteinExistence type="predicted"/>
<evidence type="ECO:0000313" key="2">
    <source>
        <dbReference type="Proteomes" id="UP001210678"/>
    </source>
</evidence>
<evidence type="ECO:0000313" key="1">
    <source>
        <dbReference type="EMBL" id="MDB1124349.1"/>
    </source>
</evidence>
<accession>A0ABT4YTG9</accession>
<gene>
    <name evidence="1" type="ORF">PGX00_12070</name>
</gene>
<keyword evidence="2" id="KW-1185">Reference proteome</keyword>
<reference evidence="1 2" key="1">
    <citation type="submission" date="2023-01" db="EMBL/GenBank/DDBJ databases">
        <title>Vibrio sp. KJ40-1 sp.nov, isolated from marine algae.</title>
        <authorList>
            <person name="Butt M."/>
            <person name="Kim J.M.J."/>
            <person name="Jeon C.O.C."/>
        </authorList>
    </citation>
    <scope>NUCLEOTIDE SEQUENCE [LARGE SCALE GENOMIC DNA]</scope>
    <source>
        <strain evidence="1 2">KJ40-1</strain>
    </source>
</reference>
<organism evidence="1 2">
    <name type="scientific">Vibrio algarum</name>
    <dbReference type="NCBI Taxonomy" id="3020714"/>
    <lineage>
        <taxon>Bacteria</taxon>
        <taxon>Pseudomonadati</taxon>
        <taxon>Pseudomonadota</taxon>
        <taxon>Gammaproteobacteria</taxon>
        <taxon>Vibrionales</taxon>
        <taxon>Vibrionaceae</taxon>
        <taxon>Vibrio</taxon>
    </lineage>
</organism>
<comment type="caution">
    <text evidence="1">The sequence shown here is derived from an EMBL/GenBank/DDBJ whole genome shotgun (WGS) entry which is preliminary data.</text>
</comment>
<dbReference type="EMBL" id="JAQLOI010000001">
    <property type="protein sequence ID" value="MDB1124349.1"/>
    <property type="molecule type" value="Genomic_DNA"/>
</dbReference>
<name>A0ABT4YTG9_9VIBR</name>
<dbReference type="Proteomes" id="UP001210678">
    <property type="component" value="Unassembled WGS sequence"/>
</dbReference>
<protein>
    <submittedName>
        <fullName evidence="1">Uncharacterized protein</fullName>
    </submittedName>
</protein>
<dbReference type="RefSeq" id="WP_272136741.1">
    <property type="nucleotide sequence ID" value="NZ_JAQLOI010000001.1"/>
</dbReference>
<sequence>MTTVPKVNLLDVPALDKATAIDDNEDDYHGADAWIMELTLIS</sequence>